<dbReference type="GO" id="GO:0005737">
    <property type="term" value="C:cytoplasm"/>
    <property type="evidence" value="ECO:0007669"/>
    <property type="project" value="UniProtKB-SubCell"/>
</dbReference>
<gene>
    <name evidence="7 10" type="primary">tilS</name>
    <name evidence="10" type="ORF">FAB82_12225</name>
</gene>
<keyword evidence="11" id="KW-1185">Reference proteome</keyword>
<dbReference type="Gene3D" id="1.20.59.20">
    <property type="match status" value="1"/>
</dbReference>
<dbReference type="GO" id="GO:0032267">
    <property type="term" value="F:tRNA(Ile)-lysidine synthase activity"/>
    <property type="evidence" value="ECO:0007669"/>
    <property type="project" value="UniProtKB-EC"/>
</dbReference>
<comment type="domain">
    <text evidence="7">The N-terminal region contains the highly conserved SGGXDS motif, predicted to be a P-loop motif involved in ATP binding.</text>
</comment>
<dbReference type="OrthoDB" id="5244702at2"/>
<dbReference type="Proteomes" id="UP000308760">
    <property type="component" value="Unassembled WGS sequence"/>
</dbReference>
<dbReference type="EMBL" id="STGY01000046">
    <property type="protein sequence ID" value="THV41319.1"/>
    <property type="molecule type" value="Genomic_DNA"/>
</dbReference>
<dbReference type="SUPFAM" id="SSF82829">
    <property type="entry name" value="MesJ substrate recognition domain-like"/>
    <property type="match status" value="1"/>
</dbReference>
<feature type="binding site" evidence="7">
    <location>
        <begin position="33"/>
        <end position="38"/>
    </location>
    <ligand>
        <name>ATP</name>
        <dbReference type="ChEBI" id="CHEBI:30616"/>
    </ligand>
</feature>
<dbReference type="PANTHER" id="PTHR43033">
    <property type="entry name" value="TRNA(ILE)-LYSIDINE SYNTHASE-RELATED"/>
    <property type="match status" value="1"/>
</dbReference>
<dbReference type="InterPro" id="IPR011063">
    <property type="entry name" value="TilS/TtcA_N"/>
</dbReference>
<reference evidence="10 11" key="2">
    <citation type="submission" date="2019-05" db="EMBL/GenBank/DDBJ databases">
        <title>Glycomyces buryatensis sp. nov.</title>
        <authorList>
            <person name="Nikitina E."/>
        </authorList>
    </citation>
    <scope>NUCLEOTIDE SEQUENCE [LARGE SCALE GENOMIC DNA]</scope>
    <source>
        <strain evidence="10 11">18</strain>
    </source>
</reference>
<comment type="caution">
    <text evidence="10">The sequence shown here is derived from an EMBL/GenBank/DDBJ whole genome shotgun (WGS) entry which is preliminary data.</text>
</comment>
<evidence type="ECO:0000256" key="2">
    <source>
        <dbReference type="ARBA" id="ARBA00022598"/>
    </source>
</evidence>
<dbReference type="CDD" id="cd01992">
    <property type="entry name" value="TilS_N"/>
    <property type="match status" value="1"/>
</dbReference>
<accession>A0A4S8QIX1</accession>
<evidence type="ECO:0000256" key="5">
    <source>
        <dbReference type="ARBA" id="ARBA00022840"/>
    </source>
</evidence>
<sequence length="323" mass="33462">MPKLPGSVARLRAAVTGALADLPRGSLVLVACSGGPDSLALADTLEFCAPRMGLKAGLVTVDHGLQEGSAERAAEVTAWAEEAGLVPAEAVTVTVAGSGGPEAAAREARYAALDRAAEQYGAAAVLLGHTRDDQAETVLLALTRGAGPRGIAGMRPVRGRYRRPLLDVSRDDAHAACAERGLKPWADPHNSDPRFRRSALRQAMGVLTETLGGDIVANLARTASLVGADTDHLDAIADAALADCAEGPALSIAALEALSEPVRRRVLRAWIFQLGVNGADLNHHHVEALDALVVAWHGQGPTSLPGGVKVCRKDGRLSADRPG</sequence>
<evidence type="ECO:0000256" key="3">
    <source>
        <dbReference type="ARBA" id="ARBA00022694"/>
    </source>
</evidence>
<dbReference type="NCBIfam" id="TIGR02432">
    <property type="entry name" value="lysidine_TilS_N"/>
    <property type="match status" value="1"/>
</dbReference>
<evidence type="ECO:0000259" key="9">
    <source>
        <dbReference type="Pfam" id="PF09179"/>
    </source>
</evidence>
<dbReference type="InterPro" id="IPR012795">
    <property type="entry name" value="tRNA_Ile_lys_synt_N"/>
</dbReference>
<evidence type="ECO:0000256" key="7">
    <source>
        <dbReference type="HAMAP-Rule" id="MF_01161"/>
    </source>
</evidence>
<organism evidence="10 11">
    <name type="scientific">Glycomyces buryatensis</name>
    <dbReference type="NCBI Taxonomy" id="2570927"/>
    <lineage>
        <taxon>Bacteria</taxon>
        <taxon>Bacillati</taxon>
        <taxon>Actinomycetota</taxon>
        <taxon>Actinomycetes</taxon>
        <taxon>Glycomycetales</taxon>
        <taxon>Glycomycetaceae</taxon>
        <taxon>Glycomyces</taxon>
    </lineage>
</organism>
<feature type="domain" description="tRNA(Ile)-lysidine/2-thiocytidine synthase N-terminal" evidence="8">
    <location>
        <begin position="28"/>
        <end position="202"/>
    </location>
</feature>
<evidence type="ECO:0000256" key="1">
    <source>
        <dbReference type="ARBA" id="ARBA00022490"/>
    </source>
</evidence>
<keyword evidence="4 7" id="KW-0547">Nucleotide-binding</keyword>
<dbReference type="Gene3D" id="3.40.50.620">
    <property type="entry name" value="HUPs"/>
    <property type="match status" value="1"/>
</dbReference>
<dbReference type="InterPro" id="IPR012094">
    <property type="entry name" value="tRNA_Ile_lys_synt"/>
</dbReference>
<comment type="similarity">
    <text evidence="7">Belongs to the tRNA(Ile)-lysidine synthase family.</text>
</comment>
<keyword evidence="3 7" id="KW-0819">tRNA processing</keyword>
<dbReference type="HAMAP" id="MF_01161">
    <property type="entry name" value="tRNA_Ile_lys_synt"/>
    <property type="match status" value="1"/>
</dbReference>
<keyword evidence="5 7" id="KW-0067">ATP-binding</keyword>
<dbReference type="RefSeq" id="WP_136534821.1">
    <property type="nucleotide sequence ID" value="NZ_STGY01000046.1"/>
</dbReference>
<protein>
    <recommendedName>
        <fullName evidence="7">tRNA(Ile)-lysidine synthase</fullName>
        <ecNumber evidence="7">6.3.4.19</ecNumber>
    </recommendedName>
    <alternativeName>
        <fullName evidence="7">tRNA(Ile)-2-lysyl-cytidine synthase</fullName>
    </alternativeName>
    <alternativeName>
        <fullName evidence="7">tRNA(Ile)-lysidine synthetase</fullName>
    </alternativeName>
</protein>
<comment type="subcellular location">
    <subcellularLocation>
        <location evidence="7">Cytoplasm</location>
    </subcellularLocation>
</comment>
<keyword evidence="2 7" id="KW-0436">Ligase</keyword>
<evidence type="ECO:0000313" key="11">
    <source>
        <dbReference type="Proteomes" id="UP000308760"/>
    </source>
</evidence>
<dbReference type="GO" id="GO:0005524">
    <property type="term" value="F:ATP binding"/>
    <property type="evidence" value="ECO:0007669"/>
    <property type="project" value="UniProtKB-UniRule"/>
</dbReference>
<keyword evidence="1 7" id="KW-0963">Cytoplasm</keyword>
<dbReference type="InterPro" id="IPR015262">
    <property type="entry name" value="tRNA_Ile_lys_synt_subst-bd"/>
</dbReference>
<proteinExistence type="inferred from homology"/>
<evidence type="ECO:0000259" key="8">
    <source>
        <dbReference type="Pfam" id="PF01171"/>
    </source>
</evidence>
<dbReference type="PANTHER" id="PTHR43033:SF1">
    <property type="entry name" value="TRNA(ILE)-LYSIDINE SYNTHASE-RELATED"/>
    <property type="match status" value="1"/>
</dbReference>
<reference evidence="11" key="1">
    <citation type="submission" date="2019-04" db="EMBL/GenBank/DDBJ databases">
        <title>Nocardioides xinjiangensis sp. nov.</title>
        <authorList>
            <person name="Liu S."/>
        </authorList>
    </citation>
    <scope>NUCLEOTIDE SEQUENCE [LARGE SCALE GENOMIC DNA]</scope>
    <source>
        <strain evidence="11">18</strain>
    </source>
</reference>
<comment type="catalytic activity">
    <reaction evidence="6 7">
        <text>cytidine(34) in tRNA(Ile2) + L-lysine + ATP = lysidine(34) in tRNA(Ile2) + AMP + diphosphate + H(+)</text>
        <dbReference type="Rhea" id="RHEA:43744"/>
        <dbReference type="Rhea" id="RHEA-COMP:10625"/>
        <dbReference type="Rhea" id="RHEA-COMP:10670"/>
        <dbReference type="ChEBI" id="CHEBI:15378"/>
        <dbReference type="ChEBI" id="CHEBI:30616"/>
        <dbReference type="ChEBI" id="CHEBI:32551"/>
        <dbReference type="ChEBI" id="CHEBI:33019"/>
        <dbReference type="ChEBI" id="CHEBI:82748"/>
        <dbReference type="ChEBI" id="CHEBI:83665"/>
        <dbReference type="ChEBI" id="CHEBI:456215"/>
        <dbReference type="EC" id="6.3.4.19"/>
    </reaction>
</comment>
<dbReference type="AlphaFoldDB" id="A0A4S8QIX1"/>
<comment type="function">
    <text evidence="7">Ligates lysine onto the cytidine present at position 34 of the AUA codon-specific tRNA(Ile) that contains the anticodon CAU, in an ATP-dependent manner. Cytidine is converted to lysidine, thus changing the amino acid specificity of the tRNA from methionine to isoleucine.</text>
</comment>
<dbReference type="GO" id="GO:0006400">
    <property type="term" value="P:tRNA modification"/>
    <property type="evidence" value="ECO:0007669"/>
    <property type="project" value="UniProtKB-UniRule"/>
</dbReference>
<evidence type="ECO:0000256" key="6">
    <source>
        <dbReference type="ARBA" id="ARBA00048539"/>
    </source>
</evidence>
<evidence type="ECO:0000313" key="10">
    <source>
        <dbReference type="EMBL" id="THV41319.1"/>
    </source>
</evidence>
<feature type="domain" description="tRNA(Ile)-lysidine synthase substrate-binding" evidence="9">
    <location>
        <begin position="250"/>
        <end position="317"/>
    </location>
</feature>
<dbReference type="Pfam" id="PF09179">
    <property type="entry name" value="TilS"/>
    <property type="match status" value="1"/>
</dbReference>
<name>A0A4S8QIX1_9ACTN</name>
<dbReference type="SUPFAM" id="SSF52402">
    <property type="entry name" value="Adenine nucleotide alpha hydrolases-like"/>
    <property type="match status" value="1"/>
</dbReference>
<dbReference type="EC" id="6.3.4.19" evidence="7"/>
<dbReference type="InterPro" id="IPR014729">
    <property type="entry name" value="Rossmann-like_a/b/a_fold"/>
</dbReference>
<dbReference type="Pfam" id="PF01171">
    <property type="entry name" value="ATP_bind_3"/>
    <property type="match status" value="1"/>
</dbReference>
<evidence type="ECO:0000256" key="4">
    <source>
        <dbReference type="ARBA" id="ARBA00022741"/>
    </source>
</evidence>